<dbReference type="VEuPathDB" id="FungiDB:F4678DRAFT_465584"/>
<dbReference type="Proteomes" id="UP001148614">
    <property type="component" value="Unassembled WGS sequence"/>
</dbReference>
<evidence type="ECO:0000256" key="1">
    <source>
        <dbReference type="SAM" id="MobiDB-lite"/>
    </source>
</evidence>
<organism evidence="2 3">
    <name type="scientific">Xylaria arbuscula</name>
    <dbReference type="NCBI Taxonomy" id="114810"/>
    <lineage>
        <taxon>Eukaryota</taxon>
        <taxon>Fungi</taxon>
        <taxon>Dikarya</taxon>
        <taxon>Ascomycota</taxon>
        <taxon>Pezizomycotina</taxon>
        <taxon>Sordariomycetes</taxon>
        <taxon>Xylariomycetidae</taxon>
        <taxon>Xylariales</taxon>
        <taxon>Xylariaceae</taxon>
        <taxon>Xylaria</taxon>
    </lineage>
</organism>
<protein>
    <submittedName>
        <fullName evidence="2">Uncharacterized protein</fullName>
    </submittedName>
</protein>
<feature type="compositionally biased region" description="Basic and acidic residues" evidence="1">
    <location>
        <begin position="61"/>
        <end position="70"/>
    </location>
</feature>
<name>A0A9W8TIF5_9PEZI</name>
<sequence>MLWKGSSLPLFYHGLTKDNLQVIQAIANKKDEISAMENASKKVLVRFPKDANAPQLQLARQSDDLPRVEGNDIQGPQAVGSA</sequence>
<dbReference type="AlphaFoldDB" id="A0A9W8TIF5"/>
<reference evidence="2" key="1">
    <citation type="submission" date="2022-07" db="EMBL/GenBank/DDBJ databases">
        <title>Genome Sequence of Xylaria arbuscula.</title>
        <authorList>
            <person name="Buettner E."/>
        </authorList>
    </citation>
    <scope>NUCLEOTIDE SEQUENCE</scope>
    <source>
        <strain evidence="2">VT107</strain>
    </source>
</reference>
<evidence type="ECO:0000313" key="3">
    <source>
        <dbReference type="Proteomes" id="UP001148614"/>
    </source>
</evidence>
<evidence type="ECO:0000313" key="2">
    <source>
        <dbReference type="EMBL" id="KAJ3560023.1"/>
    </source>
</evidence>
<dbReference type="EMBL" id="JANPWZ010002326">
    <property type="protein sequence ID" value="KAJ3560023.1"/>
    <property type="molecule type" value="Genomic_DNA"/>
</dbReference>
<comment type="caution">
    <text evidence="2">The sequence shown here is derived from an EMBL/GenBank/DDBJ whole genome shotgun (WGS) entry which is preliminary data.</text>
</comment>
<keyword evidence="3" id="KW-1185">Reference proteome</keyword>
<accession>A0A9W8TIF5</accession>
<feature type="region of interest" description="Disordered" evidence="1">
    <location>
        <begin position="59"/>
        <end position="82"/>
    </location>
</feature>
<gene>
    <name evidence="2" type="ORF">NPX13_g9454</name>
</gene>
<proteinExistence type="predicted"/>